<evidence type="ECO:0000256" key="14">
    <source>
        <dbReference type="ARBA" id="ARBA00022932"/>
    </source>
</evidence>
<evidence type="ECO:0000259" key="27">
    <source>
        <dbReference type="SMART" id="SM00483"/>
    </source>
</evidence>
<dbReference type="InterPro" id="IPR002054">
    <property type="entry name" value="DNA-dir_DNA_pol_X"/>
</dbReference>
<evidence type="ECO:0000256" key="3">
    <source>
        <dbReference type="ARBA" id="ARBA00004496"/>
    </source>
</evidence>
<comment type="cofactor">
    <cofactor evidence="1">
        <name>Mg(2+)</name>
        <dbReference type="ChEBI" id="CHEBI:18420"/>
    </cofactor>
</comment>
<comment type="catalytic activity">
    <reaction evidence="23 25">
        <text>DNA(n) + a 2'-deoxyribonucleoside 5'-triphosphate = DNA(n+1) + diphosphate</text>
        <dbReference type="Rhea" id="RHEA:22508"/>
        <dbReference type="Rhea" id="RHEA-COMP:17339"/>
        <dbReference type="Rhea" id="RHEA-COMP:17340"/>
        <dbReference type="ChEBI" id="CHEBI:33019"/>
        <dbReference type="ChEBI" id="CHEBI:61560"/>
        <dbReference type="ChEBI" id="CHEBI:173112"/>
        <dbReference type="EC" id="2.7.7.7"/>
    </reaction>
</comment>
<dbReference type="Pfam" id="PF14716">
    <property type="entry name" value="HHH_8"/>
    <property type="match status" value="1"/>
</dbReference>
<evidence type="ECO:0000256" key="16">
    <source>
        <dbReference type="ARBA" id="ARBA00023125"/>
    </source>
</evidence>
<evidence type="ECO:0000256" key="8">
    <source>
        <dbReference type="ARBA" id="ARBA00022695"/>
    </source>
</evidence>
<dbReference type="GO" id="GO:0005634">
    <property type="term" value="C:nucleus"/>
    <property type="evidence" value="ECO:0000318"/>
    <property type="project" value="GO_Central"/>
</dbReference>
<evidence type="ECO:0000256" key="6">
    <source>
        <dbReference type="ARBA" id="ARBA00022634"/>
    </source>
</evidence>
<evidence type="ECO:0000256" key="17">
    <source>
        <dbReference type="ARBA" id="ARBA00023204"/>
    </source>
</evidence>
<evidence type="ECO:0000256" key="22">
    <source>
        <dbReference type="ARBA" id="ARBA00045548"/>
    </source>
</evidence>
<dbReference type="VEuPathDB" id="VectorBase:ISCI024905"/>
<dbReference type="GO" id="GO:0003677">
    <property type="term" value="F:DNA binding"/>
    <property type="evidence" value="ECO:0007669"/>
    <property type="project" value="UniProtKB-UniRule"/>
</dbReference>
<keyword evidence="19 25" id="KW-0539">Nucleus</keyword>
<dbReference type="PRINTS" id="PR00870">
    <property type="entry name" value="DNAPOLXBETA"/>
</dbReference>
<evidence type="ECO:0000256" key="23">
    <source>
        <dbReference type="ARBA" id="ARBA00049244"/>
    </source>
</evidence>
<dbReference type="InterPro" id="IPR002008">
    <property type="entry name" value="DNA_pol_X_beta-like"/>
</dbReference>
<comment type="function">
    <text evidence="25">DNA polymerase that functions in several pathways of DNA repair. Involved in base excision repair (BER) responsible for repair of lesions that give rise to abasic (AP) sites in DNA. Also contributes to DNA double-strand break repair by non-homologous end joining and homologous recombination. Has both template-dependent and template-independent (terminal transferase) DNA polymerase activities. Has also a 5'-deoxyribose-5-phosphate lyase (dRP lyase) activity.</text>
</comment>
<dbReference type="EnsemblMetazoa" id="ISCW024905-RA">
    <property type="protein sequence ID" value="ISCW024905-PA"/>
    <property type="gene ID" value="ISCW024905"/>
</dbReference>
<evidence type="ECO:0000313" key="28">
    <source>
        <dbReference type="EMBL" id="EEC19482.1"/>
    </source>
</evidence>
<comment type="catalytic activity">
    <reaction evidence="21">
        <text>a 5'-end 2'-deoxyribose-2'-deoxyribonucleotide-DNA = (2E,4S)-4-hydroxypenten-2-al-5-phosphate + a 5'-end 5'-phospho-2'-deoxyribonucleoside-DNA + H(+)</text>
        <dbReference type="Rhea" id="RHEA:76255"/>
        <dbReference type="Rhea" id="RHEA-COMP:13180"/>
        <dbReference type="Rhea" id="RHEA-COMP:18657"/>
        <dbReference type="ChEBI" id="CHEBI:15378"/>
        <dbReference type="ChEBI" id="CHEBI:136412"/>
        <dbReference type="ChEBI" id="CHEBI:195194"/>
        <dbReference type="ChEBI" id="CHEBI:195195"/>
    </reaction>
</comment>
<dbReference type="InterPro" id="IPR029398">
    <property type="entry name" value="PolB_thumb"/>
</dbReference>
<evidence type="ECO:0000256" key="25">
    <source>
        <dbReference type="RuleBase" id="RU366014"/>
    </source>
</evidence>
<evidence type="ECO:0000313" key="29">
    <source>
        <dbReference type="EnsemblMetazoa" id="ISCW024905-PA"/>
    </source>
</evidence>
<dbReference type="SUPFAM" id="SSF81301">
    <property type="entry name" value="Nucleotidyltransferase"/>
    <property type="match status" value="1"/>
</dbReference>
<evidence type="ECO:0000256" key="1">
    <source>
        <dbReference type="ARBA" id="ARBA00001946"/>
    </source>
</evidence>
<evidence type="ECO:0000256" key="5">
    <source>
        <dbReference type="ARBA" id="ARBA00022490"/>
    </source>
</evidence>
<keyword evidence="16" id="KW-0238">DNA-binding</keyword>
<accession>B7QKW0</accession>
<keyword evidence="4" id="KW-0488">Methylation</keyword>
<dbReference type="OrthoDB" id="205514at2759"/>
<dbReference type="STRING" id="6945.B7QKW0"/>
<keyword evidence="7 25" id="KW-0808">Transferase</keyword>
<dbReference type="GO" id="GO:0006284">
    <property type="term" value="P:base-excision repair"/>
    <property type="evidence" value="ECO:0000318"/>
    <property type="project" value="GO_Central"/>
</dbReference>
<keyword evidence="10" id="KW-0479">Metal-binding</keyword>
<dbReference type="InterPro" id="IPR043519">
    <property type="entry name" value="NT_sf"/>
</dbReference>
<evidence type="ECO:0000256" key="18">
    <source>
        <dbReference type="ARBA" id="ARBA00023239"/>
    </source>
</evidence>
<dbReference type="Pfam" id="PF10391">
    <property type="entry name" value="DNA_pol_lambd_f"/>
    <property type="match status" value="1"/>
</dbReference>
<feature type="domain" description="Helix-hairpin-helix DNA-binding motif class 1" evidence="26">
    <location>
        <begin position="99"/>
        <end position="118"/>
    </location>
</feature>
<dbReference type="InterPro" id="IPR022312">
    <property type="entry name" value="DNA_pol_X"/>
</dbReference>
<dbReference type="SMART" id="SM00483">
    <property type="entry name" value="POLXc"/>
    <property type="match status" value="1"/>
</dbReference>
<dbReference type="EMBL" id="ABJB010593756">
    <property type="status" value="NOT_ANNOTATED_CDS"/>
    <property type="molecule type" value="Genomic_DNA"/>
</dbReference>
<keyword evidence="15" id="KW-0915">Sodium</keyword>
<dbReference type="GO" id="GO:0140078">
    <property type="term" value="F:class I DNA-(apurinic or apyrimidinic site) endonuclease activity"/>
    <property type="evidence" value="ECO:0007669"/>
    <property type="project" value="UniProtKB-EC"/>
</dbReference>
<evidence type="ECO:0000256" key="9">
    <source>
        <dbReference type="ARBA" id="ARBA00022705"/>
    </source>
</evidence>
<gene>
    <name evidence="29" type="primary">8042777</name>
    <name evidence="28" type="ORF">IscW_ISCW024905</name>
</gene>
<dbReference type="Gene3D" id="3.30.460.10">
    <property type="entry name" value="Beta Polymerase, domain 2"/>
    <property type="match status" value="1"/>
</dbReference>
<keyword evidence="17 25" id="KW-0234">DNA repair</keyword>
<evidence type="ECO:0000256" key="20">
    <source>
        <dbReference type="ARBA" id="ARBA00044632"/>
    </source>
</evidence>
<dbReference type="Pfam" id="PF14791">
    <property type="entry name" value="DNA_pol_B_thumb"/>
    <property type="match status" value="1"/>
</dbReference>
<dbReference type="InterPro" id="IPR018944">
    <property type="entry name" value="DNA_pol_lambd_fingers_domain"/>
</dbReference>
<dbReference type="InterPro" id="IPR027421">
    <property type="entry name" value="DNA_pol_lamdba_lyase_dom_sf"/>
</dbReference>
<feature type="domain" description="Helix-hairpin-helix DNA-binding motif class 1" evidence="26">
    <location>
        <begin position="58"/>
        <end position="77"/>
    </location>
</feature>
<evidence type="ECO:0000256" key="24">
    <source>
        <dbReference type="PIRSR" id="PIRSR622312-50"/>
    </source>
</evidence>
<comment type="catalytic activity">
    <reaction evidence="20">
        <text>2'-deoxyribonucleotide-(2'-deoxyribose 5'-phosphate)-2'-deoxyribonucleotide-DNA = a 3'-end 2'-deoxyribonucleotide-(2,3-dehydro-2,3-deoxyribose 5'-phosphate)-DNA + a 5'-end 5'-phospho-2'-deoxyribonucleoside-DNA + H(+)</text>
        <dbReference type="Rhea" id="RHEA:66592"/>
        <dbReference type="Rhea" id="RHEA-COMP:13180"/>
        <dbReference type="Rhea" id="RHEA-COMP:16897"/>
        <dbReference type="Rhea" id="RHEA-COMP:17067"/>
        <dbReference type="ChEBI" id="CHEBI:15378"/>
        <dbReference type="ChEBI" id="CHEBI:136412"/>
        <dbReference type="ChEBI" id="CHEBI:157695"/>
        <dbReference type="ChEBI" id="CHEBI:167181"/>
        <dbReference type="EC" id="4.2.99.18"/>
    </reaction>
</comment>
<dbReference type="Gene3D" id="3.30.210.10">
    <property type="entry name" value="DNA polymerase, thumb domain"/>
    <property type="match status" value="1"/>
</dbReference>
<keyword evidence="5" id="KW-0963">Cytoplasm</keyword>
<dbReference type="VEuPathDB" id="VectorBase:ISCP_027742"/>
<dbReference type="InterPro" id="IPR010996">
    <property type="entry name" value="HHH_MUS81"/>
</dbReference>
<evidence type="ECO:0000256" key="2">
    <source>
        <dbReference type="ARBA" id="ARBA00004123"/>
    </source>
</evidence>
<dbReference type="InterPro" id="IPR037160">
    <property type="entry name" value="DNA_Pol_thumb_sf"/>
</dbReference>
<evidence type="ECO:0000256" key="13">
    <source>
        <dbReference type="ARBA" id="ARBA00022843"/>
    </source>
</evidence>
<keyword evidence="13" id="KW-0832">Ubl conjugation</keyword>
<comment type="subcellular location">
    <subcellularLocation>
        <location evidence="3">Cytoplasm</location>
    </subcellularLocation>
    <subcellularLocation>
        <location evidence="2 25">Nucleus</location>
    </subcellularLocation>
</comment>
<keyword evidence="30" id="KW-1185">Reference proteome</keyword>
<keyword evidence="12" id="KW-0460">Magnesium</keyword>
<comment type="similarity">
    <text evidence="25">Belongs to the DNA polymerase type-X family.</text>
</comment>
<dbReference type="Pfam" id="PF14792">
    <property type="entry name" value="DNA_pol_B_palm"/>
    <property type="match status" value="1"/>
</dbReference>
<dbReference type="CDD" id="cd00141">
    <property type="entry name" value="NT_POLXc"/>
    <property type="match status" value="1"/>
</dbReference>
<evidence type="ECO:0000256" key="15">
    <source>
        <dbReference type="ARBA" id="ARBA00023053"/>
    </source>
</evidence>
<dbReference type="EC" id="2.7.7.7" evidence="25"/>
<evidence type="ECO:0000313" key="30">
    <source>
        <dbReference type="Proteomes" id="UP000001555"/>
    </source>
</evidence>
<name>B7QKW0_IXOSC</name>
<dbReference type="InParanoid" id="B7QKW0"/>
<evidence type="ECO:0000256" key="12">
    <source>
        <dbReference type="ARBA" id="ARBA00022842"/>
    </source>
</evidence>
<dbReference type="InterPro" id="IPR003583">
    <property type="entry name" value="Hlx-hairpin-Hlx_DNA-bd_motif"/>
</dbReference>
<dbReference type="SUPFAM" id="SSF81585">
    <property type="entry name" value="PsbU/PolX domain-like"/>
    <property type="match status" value="1"/>
</dbReference>
<dbReference type="PRINTS" id="PR00869">
    <property type="entry name" value="DNAPOLX"/>
</dbReference>
<keyword evidence="18" id="KW-0456">Lyase</keyword>
<evidence type="ECO:0000256" key="10">
    <source>
        <dbReference type="ARBA" id="ARBA00022723"/>
    </source>
</evidence>
<comment type="function">
    <text evidence="22">Repair polymerase that plays a key role in base-excision repair. During this process, the damaged base is excised by specific DNA glycosylases, the DNA backbone is nicked at the abasic site by an apurinic/apyrimidic (AP) endonuclease, and POLB removes 5'-deoxyribose-phosphate from the preincised AP site acting as a 5'-deoxyribose-phosphate lyase (5'-dRP lyase); through its DNA polymerase activity, it adds one nucleotide to the 3' end of the arising single-nucleotide gap. Conducts 'gap-filling' DNA synthesis in a stepwise distributive fashion rather than in a processive fashion as for other DNA polymerases. It is also able to cleave sugar-phosphate bonds 3' to an intact AP site, acting as an AP lyase.</text>
</comment>
<dbReference type="Proteomes" id="UP000001555">
    <property type="component" value="Unassembled WGS sequence"/>
</dbReference>
<dbReference type="OMA" id="ERDVFDW"/>
<keyword evidence="14 25" id="KW-0239">DNA-directed DNA polymerase</keyword>
<dbReference type="SUPFAM" id="SSF47802">
    <property type="entry name" value="DNA polymerase beta, N-terminal domain-like"/>
    <property type="match status" value="1"/>
</dbReference>
<dbReference type="GO" id="GO:0003887">
    <property type="term" value="F:DNA-directed DNA polymerase activity"/>
    <property type="evidence" value="ECO:0000318"/>
    <property type="project" value="GO_Central"/>
</dbReference>
<dbReference type="FunFam" id="3.30.210.10:FF:000008">
    <property type="entry name" value="DNA polymerase beta"/>
    <property type="match status" value="1"/>
</dbReference>
<sequence length="338" mass="37758">MGKKKWSETGKPNQDICEFLQELAEYEKNVTRNVHKSMAYRKAAATLEKLPERVKSAEAAKELPGIGVKISQKIGEFLATGKVAKVEKIRADDSTSAIQDLTRVSGIGPAAARSLFERGISNVDDLRKDPSSLTQHQKIGLRHLEDFEKRIPREEVAQLEARILAECRALDEDYEAVVCGSYRRGLPSSGDVDLLVCHKLYRSQEGTDQKPPKLLARLAERLREAGVITDTMSLGGTKFAGVCRLDDSHPYRRLDMRLLPRDHFFCGLLYFTGSDIFNKSMRAHALQQGFTLSEYALRPLGSTGVAGEPVPVSSERDVFDWLGLPYREPQQRNGPVDE</sequence>
<dbReference type="PaxDb" id="6945-B7QKW0"/>
<keyword evidence="11 25" id="KW-0227">DNA damage</keyword>
<dbReference type="PANTHER" id="PTHR11276">
    <property type="entry name" value="DNA POLYMERASE TYPE-X FAMILY MEMBER"/>
    <property type="match status" value="1"/>
</dbReference>
<evidence type="ECO:0000256" key="21">
    <source>
        <dbReference type="ARBA" id="ARBA00044678"/>
    </source>
</evidence>
<evidence type="ECO:0000256" key="11">
    <source>
        <dbReference type="ARBA" id="ARBA00022763"/>
    </source>
</evidence>
<dbReference type="GO" id="GO:0006303">
    <property type="term" value="P:double-strand break repair via nonhomologous end joining"/>
    <property type="evidence" value="ECO:0000318"/>
    <property type="project" value="GO_Central"/>
</dbReference>
<dbReference type="InterPro" id="IPR028207">
    <property type="entry name" value="DNA_pol_B_palm_palm"/>
</dbReference>
<reference evidence="28 30" key="1">
    <citation type="submission" date="2008-03" db="EMBL/GenBank/DDBJ databases">
        <title>Annotation of Ixodes scapularis.</title>
        <authorList>
            <consortium name="Ixodes scapularis Genome Project Consortium"/>
            <person name="Caler E."/>
            <person name="Hannick L.I."/>
            <person name="Bidwell S."/>
            <person name="Joardar V."/>
            <person name="Thiagarajan M."/>
            <person name="Amedeo P."/>
            <person name="Galinsky K.J."/>
            <person name="Schobel S."/>
            <person name="Inman J."/>
            <person name="Hostetler J."/>
            <person name="Miller J."/>
            <person name="Hammond M."/>
            <person name="Megy K."/>
            <person name="Lawson D."/>
            <person name="Kodira C."/>
            <person name="Sutton G."/>
            <person name="Meyer J."/>
            <person name="Hill C.A."/>
            <person name="Birren B."/>
            <person name="Nene V."/>
            <person name="Collins F."/>
            <person name="Alarcon-Chaidez F."/>
            <person name="Wikel S."/>
            <person name="Strausberg R."/>
        </authorList>
    </citation>
    <scope>NUCLEOTIDE SEQUENCE [LARGE SCALE GENOMIC DNA]</scope>
    <source>
        <strain evidence="30">Wikel</strain>
        <strain evidence="28">Wikel colony</strain>
    </source>
</reference>
<evidence type="ECO:0000256" key="4">
    <source>
        <dbReference type="ARBA" id="ARBA00022481"/>
    </source>
</evidence>
<dbReference type="Gene3D" id="1.10.150.110">
    <property type="entry name" value="DNA polymerase beta, N-terminal domain-like"/>
    <property type="match status" value="1"/>
</dbReference>
<keyword evidence="9" id="KW-0235">DNA replication</keyword>
<organism>
    <name type="scientific">Ixodes scapularis</name>
    <name type="common">Black-legged tick</name>
    <name type="synonym">Deer tick</name>
    <dbReference type="NCBI Taxonomy" id="6945"/>
    <lineage>
        <taxon>Eukaryota</taxon>
        <taxon>Metazoa</taxon>
        <taxon>Ecdysozoa</taxon>
        <taxon>Arthropoda</taxon>
        <taxon>Chelicerata</taxon>
        <taxon>Arachnida</taxon>
        <taxon>Acari</taxon>
        <taxon>Parasitiformes</taxon>
        <taxon>Ixodida</taxon>
        <taxon>Ixodoidea</taxon>
        <taxon>Ixodidae</taxon>
        <taxon>Ixodinae</taxon>
        <taxon>Ixodes</taxon>
    </lineage>
</organism>
<dbReference type="VEuPathDB" id="VectorBase:ISCW024905"/>
<protein>
    <recommendedName>
        <fullName evidence="25">DNA polymerase</fullName>
        <ecNumber evidence="25">2.7.7.7</ecNumber>
    </recommendedName>
</protein>
<reference evidence="29" key="2">
    <citation type="submission" date="2020-05" db="UniProtKB">
        <authorList>
            <consortium name="EnsemblMetazoa"/>
        </authorList>
    </citation>
    <scope>IDENTIFICATION</scope>
    <source>
        <strain evidence="29">wikel</strain>
    </source>
</reference>
<feature type="active site" description="Nucleophile; Schiff-base intermediate with DNA; for 5'-dRP lyase activity" evidence="24">
    <location>
        <position position="73"/>
    </location>
</feature>
<evidence type="ECO:0000259" key="26">
    <source>
        <dbReference type="SMART" id="SM00278"/>
    </source>
</evidence>
<keyword evidence="8 25" id="KW-0548">Nucleotidyltransferase</keyword>
<dbReference type="GO" id="GO:0005737">
    <property type="term" value="C:cytoplasm"/>
    <property type="evidence" value="ECO:0007669"/>
    <property type="project" value="UniProtKB-SubCell"/>
</dbReference>
<dbReference type="AlphaFoldDB" id="B7QKW0"/>
<dbReference type="HOGENOM" id="CLU_008698_1_0_1"/>
<evidence type="ECO:0000256" key="19">
    <source>
        <dbReference type="ARBA" id="ARBA00023242"/>
    </source>
</evidence>
<proteinExistence type="inferred from homology"/>
<dbReference type="GO" id="GO:0046872">
    <property type="term" value="F:metal ion binding"/>
    <property type="evidence" value="ECO:0007669"/>
    <property type="project" value="UniProtKB-UniRule"/>
</dbReference>
<dbReference type="Gene3D" id="1.10.150.20">
    <property type="entry name" value="5' to 3' exonuclease, C-terminal subdomain"/>
    <property type="match status" value="1"/>
</dbReference>
<feature type="domain" description="DNA-directed DNA polymerase X" evidence="27">
    <location>
        <begin position="11"/>
        <end position="333"/>
    </location>
</feature>
<dbReference type="SMART" id="SM00278">
    <property type="entry name" value="HhH1"/>
    <property type="match status" value="2"/>
</dbReference>
<dbReference type="EMBL" id="DS962330">
    <property type="protein sequence ID" value="EEC19482.1"/>
    <property type="molecule type" value="Genomic_DNA"/>
</dbReference>
<keyword evidence="6" id="KW-0237">DNA synthesis</keyword>
<dbReference type="PANTHER" id="PTHR11276:SF42">
    <property type="entry name" value="DNA POLYMERASE BETA"/>
    <property type="match status" value="1"/>
</dbReference>
<evidence type="ECO:0000256" key="7">
    <source>
        <dbReference type="ARBA" id="ARBA00022679"/>
    </source>
</evidence>